<dbReference type="RefSeq" id="XP_003655630.1">
    <property type="nucleotide sequence ID" value="XM_003655582.1"/>
</dbReference>
<keyword evidence="7" id="KW-1185">Reference proteome</keyword>
<dbReference type="eggNOG" id="ENOG502SGVS">
    <property type="taxonomic scope" value="Eukaryota"/>
</dbReference>
<feature type="compositionally biased region" description="Low complexity" evidence="3">
    <location>
        <begin position="25"/>
        <end position="70"/>
    </location>
</feature>
<proteinExistence type="predicted"/>
<dbReference type="AlphaFoldDB" id="G2RBX3"/>
<sequence>MATQPPPARLPTPRPRPSGTSGVQSESVAASKSSRSPAGPASSDSSMSSRQAEAAVPRRATTTTTTTRTASADPLSDRATAFLVRRILCPQQADKGRNSPTSIEDDLPPLTSRNDVDLQLYALLAIVLREYVQSWYAKITPDETFVAEIVQIVAHITRALEQRLRKVDLESLLFDELPDLLDRHITAYRVAHDPVAQPPVRTDPREIYHSLCPLPALSPVPRPEDPESVAAQAENEAAYRQLLVSAFLAVLLPTEDLENGCLTALVGQIFSELILGNAVANRLSEPWMVWELLIIASRAAQRRKSAESEDRFGRSSKASSHSPRSFPFQAFFWTVLQWCFLAVSFIKTAVAILRTSSSLPRRGSQGASFRKSAGQHESSDKSIWLSSTSEAGPQSSKLPVLAFRCWSALSNLTEMEERMPWLCGALALLQWIAVMGPGRIAGVDGILDR</sequence>
<dbReference type="GO" id="GO:0005770">
    <property type="term" value="C:late endosome"/>
    <property type="evidence" value="ECO:0007669"/>
    <property type="project" value="TreeGrafter"/>
</dbReference>
<dbReference type="PANTHER" id="PTHR22999:SF23">
    <property type="entry name" value="SORTING NEXIN-16"/>
    <property type="match status" value="1"/>
</dbReference>
<dbReference type="PANTHER" id="PTHR22999">
    <property type="entry name" value="PX SERINE/THREONINE KINASE PXK"/>
    <property type="match status" value="1"/>
</dbReference>
<evidence type="ECO:0000313" key="7">
    <source>
        <dbReference type="Proteomes" id="UP000008181"/>
    </source>
</evidence>
<dbReference type="GO" id="GO:0045022">
    <property type="term" value="P:early endosome to late endosome transport"/>
    <property type="evidence" value="ECO:0007669"/>
    <property type="project" value="TreeGrafter"/>
</dbReference>
<dbReference type="EMBL" id="CP003012">
    <property type="protein sequence ID" value="AEO69294.1"/>
    <property type="molecule type" value="Genomic_DNA"/>
</dbReference>
<dbReference type="GeneID" id="11524440"/>
<dbReference type="KEGG" id="ttt:THITE_2119523"/>
<dbReference type="GO" id="GO:0005769">
    <property type="term" value="C:early endosome"/>
    <property type="evidence" value="ECO:0007669"/>
    <property type="project" value="TreeGrafter"/>
</dbReference>
<dbReference type="Pfam" id="PF02194">
    <property type="entry name" value="PXA"/>
    <property type="match status" value="1"/>
</dbReference>
<name>G2RBX3_THETT</name>
<keyword evidence="2" id="KW-0963">Cytoplasm</keyword>
<evidence type="ECO:0000313" key="6">
    <source>
        <dbReference type="EMBL" id="AEO69294.1"/>
    </source>
</evidence>
<evidence type="ECO:0000256" key="2">
    <source>
        <dbReference type="ARBA" id="ARBA00022490"/>
    </source>
</evidence>
<dbReference type="OrthoDB" id="5582218at2759"/>
<feature type="transmembrane region" description="Helical" evidence="4">
    <location>
        <begin position="330"/>
        <end position="353"/>
    </location>
</feature>
<feature type="domain" description="PXA" evidence="5">
    <location>
        <begin position="113"/>
        <end position="300"/>
    </location>
</feature>
<evidence type="ECO:0000256" key="3">
    <source>
        <dbReference type="SAM" id="MobiDB-lite"/>
    </source>
</evidence>
<dbReference type="STRING" id="578455.G2RBX3"/>
<evidence type="ECO:0000259" key="5">
    <source>
        <dbReference type="PROSITE" id="PS51207"/>
    </source>
</evidence>
<gene>
    <name evidence="6" type="ORF">THITE_2119523</name>
</gene>
<protein>
    <recommendedName>
        <fullName evidence="5">PXA domain-containing protein</fullName>
    </recommendedName>
</protein>
<dbReference type="InterPro" id="IPR003114">
    <property type="entry name" value="Phox_assoc"/>
</dbReference>
<dbReference type="SMART" id="SM00313">
    <property type="entry name" value="PXA"/>
    <property type="match status" value="1"/>
</dbReference>
<evidence type="ECO:0000256" key="4">
    <source>
        <dbReference type="SAM" id="Phobius"/>
    </source>
</evidence>
<dbReference type="HOGENOM" id="CLU_018250_0_0_1"/>
<organism evidence="6 7">
    <name type="scientific">Thermothielavioides terrestris (strain ATCC 38088 / NRRL 8126)</name>
    <name type="common">Thielavia terrestris</name>
    <dbReference type="NCBI Taxonomy" id="578455"/>
    <lineage>
        <taxon>Eukaryota</taxon>
        <taxon>Fungi</taxon>
        <taxon>Dikarya</taxon>
        <taxon>Ascomycota</taxon>
        <taxon>Pezizomycotina</taxon>
        <taxon>Sordariomycetes</taxon>
        <taxon>Sordariomycetidae</taxon>
        <taxon>Sordariales</taxon>
        <taxon>Chaetomiaceae</taxon>
        <taxon>Thermothielavioides</taxon>
        <taxon>Thermothielavioides terrestris</taxon>
    </lineage>
</organism>
<feature type="compositionally biased region" description="Pro residues" evidence="3">
    <location>
        <begin position="1"/>
        <end position="16"/>
    </location>
</feature>
<keyword evidence="4" id="KW-0472">Membrane</keyword>
<dbReference type="GO" id="GO:0035091">
    <property type="term" value="F:phosphatidylinositol binding"/>
    <property type="evidence" value="ECO:0007669"/>
    <property type="project" value="TreeGrafter"/>
</dbReference>
<evidence type="ECO:0000256" key="1">
    <source>
        <dbReference type="ARBA" id="ARBA00004496"/>
    </source>
</evidence>
<comment type="subcellular location">
    <subcellularLocation>
        <location evidence="1">Cytoplasm</location>
    </subcellularLocation>
</comment>
<keyword evidence="4" id="KW-0812">Transmembrane</keyword>
<dbReference type="InterPro" id="IPR051837">
    <property type="entry name" value="SortingNexin/PXDomain-PKLike"/>
</dbReference>
<reference evidence="6 7" key="1">
    <citation type="journal article" date="2011" name="Nat. Biotechnol.">
        <title>Comparative genomic analysis of the thermophilic biomass-degrading fungi Myceliophthora thermophila and Thielavia terrestris.</title>
        <authorList>
            <person name="Berka R.M."/>
            <person name="Grigoriev I.V."/>
            <person name="Otillar R."/>
            <person name="Salamov A."/>
            <person name="Grimwood J."/>
            <person name="Reid I."/>
            <person name="Ishmael N."/>
            <person name="John T."/>
            <person name="Darmond C."/>
            <person name="Moisan M.-C."/>
            <person name="Henrissat B."/>
            <person name="Coutinho P.M."/>
            <person name="Lombard V."/>
            <person name="Natvig D.O."/>
            <person name="Lindquist E."/>
            <person name="Schmutz J."/>
            <person name="Lucas S."/>
            <person name="Harris P."/>
            <person name="Powlowski J."/>
            <person name="Bellemare A."/>
            <person name="Taylor D."/>
            <person name="Butler G."/>
            <person name="de Vries R.P."/>
            <person name="Allijn I.E."/>
            <person name="van den Brink J."/>
            <person name="Ushinsky S."/>
            <person name="Storms R."/>
            <person name="Powell A.J."/>
            <person name="Paulsen I.T."/>
            <person name="Elbourne L.D.H."/>
            <person name="Baker S.E."/>
            <person name="Magnuson J."/>
            <person name="LaBoissiere S."/>
            <person name="Clutterbuck A.J."/>
            <person name="Martinez D."/>
            <person name="Wogulis M."/>
            <person name="de Leon A.L."/>
            <person name="Rey M.W."/>
            <person name="Tsang A."/>
        </authorList>
    </citation>
    <scope>NUCLEOTIDE SEQUENCE [LARGE SCALE GENOMIC DNA]</scope>
    <source>
        <strain evidence="7">ATCC 38088 / NRRL 8126</strain>
    </source>
</reference>
<dbReference type="PROSITE" id="PS51207">
    <property type="entry name" value="PXA"/>
    <property type="match status" value="1"/>
</dbReference>
<keyword evidence="4" id="KW-1133">Transmembrane helix</keyword>
<feature type="region of interest" description="Disordered" evidence="3">
    <location>
        <begin position="1"/>
        <end position="74"/>
    </location>
</feature>
<dbReference type="Proteomes" id="UP000008181">
    <property type="component" value="Chromosome 4"/>
</dbReference>
<accession>G2RBX3</accession>